<gene>
    <name evidence="1" type="ORF">EIM92_18680</name>
</gene>
<dbReference type="RefSeq" id="WP_125084107.1">
    <property type="nucleotide sequence ID" value="NZ_CP034248.1"/>
</dbReference>
<proteinExistence type="predicted"/>
<protein>
    <recommendedName>
        <fullName evidence="3">DinB family protein</fullName>
    </recommendedName>
</protein>
<dbReference type="KEGG" id="plen:EIM92_18680"/>
<organism evidence="1 2">
    <name type="scientific">Paenibacillus lentus</name>
    <dbReference type="NCBI Taxonomy" id="1338368"/>
    <lineage>
        <taxon>Bacteria</taxon>
        <taxon>Bacillati</taxon>
        <taxon>Bacillota</taxon>
        <taxon>Bacilli</taxon>
        <taxon>Bacillales</taxon>
        <taxon>Paenibacillaceae</taxon>
        <taxon>Paenibacillus</taxon>
    </lineage>
</organism>
<evidence type="ECO:0000313" key="2">
    <source>
        <dbReference type="Proteomes" id="UP000273145"/>
    </source>
</evidence>
<dbReference type="Gene3D" id="1.20.120.450">
    <property type="entry name" value="dinb family like domain"/>
    <property type="match status" value="1"/>
</dbReference>
<keyword evidence="2" id="KW-1185">Reference proteome</keyword>
<accession>A0A3Q8S628</accession>
<reference evidence="1 2" key="1">
    <citation type="submission" date="2018-11" db="EMBL/GenBank/DDBJ databases">
        <title>Genome sequencing of Paenibacillus lentus DSM25539(T).</title>
        <authorList>
            <person name="Kook J.-K."/>
            <person name="Park S.-N."/>
            <person name="Lim Y.K."/>
        </authorList>
    </citation>
    <scope>NUCLEOTIDE SEQUENCE [LARGE SCALE GENOMIC DNA]</scope>
    <source>
        <strain evidence="1 2">DSM 25539</strain>
    </source>
</reference>
<dbReference type="AlphaFoldDB" id="A0A3Q8S628"/>
<dbReference type="InterPro" id="IPR034660">
    <property type="entry name" value="DinB/YfiT-like"/>
</dbReference>
<dbReference type="SUPFAM" id="SSF109854">
    <property type="entry name" value="DinB/YfiT-like putative metalloenzymes"/>
    <property type="match status" value="1"/>
</dbReference>
<dbReference type="EMBL" id="CP034248">
    <property type="protein sequence ID" value="AZK47940.1"/>
    <property type="molecule type" value="Genomic_DNA"/>
</dbReference>
<name>A0A3Q8S628_9BACL</name>
<evidence type="ECO:0008006" key="3">
    <source>
        <dbReference type="Google" id="ProtNLM"/>
    </source>
</evidence>
<dbReference type="Proteomes" id="UP000273145">
    <property type="component" value="Chromosome"/>
</dbReference>
<dbReference type="OrthoDB" id="119432at2"/>
<evidence type="ECO:0000313" key="1">
    <source>
        <dbReference type="EMBL" id="AZK47940.1"/>
    </source>
</evidence>
<sequence>MLDSIKGLFEDWQYTRGIVKSFVQELSDTDLDKPFPRKKLNSIRKQCEELVQIQSCYIKGIQTGDISFNYDKVADNSKSGLLTEMEKYDSILEEILENCNGTEIINWHGQDWNIHRHLSAMTGHEQMHIGQIIGFCYATDIQIPQQIVNEMALDG</sequence>